<dbReference type="Proteomes" id="UP001165186">
    <property type="component" value="Unassembled WGS sequence"/>
</dbReference>
<name>A0ACB5RTV6_9PEZI</name>
<comment type="caution">
    <text evidence="1">The sequence shown here is derived from an EMBL/GenBank/DDBJ whole genome shotgun (WGS) entry which is preliminary data.</text>
</comment>
<gene>
    <name evidence="1" type="primary">g6059</name>
    <name evidence="1" type="ORF">NpPPO83_00006059</name>
</gene>
<evidence type="ECO:0000313" key="2">
    <source>
        <dbReference type="Proteomes" id="UP001165186"/>
    </source>
</evidence>
<evidence type="ECO:0000313" key="1">
    <source>
        <dbReference type="EMBL" id="GME23973.1"/>
    </source>
</evidence>
<organism evidence="1 2">
    <name type="scientific">Neofusicoccum parvum</name>
    <dbReference type="NCBI Taxonomy" id="310453"/>
    <lineage>
        <taxon>Eukaryota</taxon>
        <taxon>Fungi</taxon>
        <taxon>Dikarya</taxon>
        <taxon>Ascomycota</taxon>
        <taxon>Pezizomycotina</taxon>
        <taxon>Dothideomycetes</taxon>
        <taxon>Dothideomycetes incertae sedis</taxon>
        <taxon>Botryosphaeriales</taxon>
        <taxon>Botryosphaeriaceae</taxon>
        <taxon>Neofusicoccum</taxon>
    </lineage>
</organism>
<dbReference type="EMBL" id="BSXG01000010">
    <property type="protein sequence ID" value="GME23973.1"/>
    <property type="molecule type" value="Genomic_DNA"/>
</dbReference>
<proteinExistence type="predicted"/>
<sequence>MASTPWSKYGEKDPKYQQAYDALLQWPRPAGPDDLRAQYAAVKAGRPRETPAHMVEEDVLLPVRDGYETRVRVYKRKGAAQPAPVAVIIHGGGFITSDRFDEDWTCRIIVEMIGAVALSLEYRLAPEHPFPAAINDCWDVVKWAPPSKPRPAASPPPTSSSTSAARAPILSTADVRMFLGGRTGLGCDPDALRDEALGLGLERWLREGRRAGVWRGAARVLVRCRGGSEGLWGGGGVGV</sequence>
<accession>A0ACB5RTV6</accession>
<reference evidence="1" key="1">
    <citation type="submission" date="2024-09" db="EMBL/GenBank/DDBJ databases">
        <title>Draft Genome Sequences of Neofusicoccum parvum.</title>
        <authorList>
            <person name="Ashida A."/>
            <person name="Camagna M."/>
            <person name="Tanaka A."/>
            <person name="Takemoto D."/>
        </authorList>
    </citation>
    <scope>NUCLEOTIDE SEQUENCE</scope>
    <source>
        <strain evidence="1">PPO83</strain>
    </source>
</reference>
<protein>
    <submittedName>
        <fullName evidence="1">Uncharacterized protein</fullName>
    </submittedName>
</protein>
<keyword evidence="2" id="KW-1185">Reference proteome</keyword>